<evidence type="ECO:0000256" key="2">
    <source>
        <dbReference type="ARBA" id="ARBA00009316"/>
    </source>
</evidence>
<feature type="region of interest" description="Disordered" evidence="7">
    <location>
        <begin position="319"/>
        <end position="388"/>
    </location>
</feature>
<feature type="compositionally biased region" description="Basic and acidic residues" evidence="7">
    <location>
        <begin position="44"/>
        <end position="62"/>
    </location>
</feature>
<feature type="compositionally biased region" description="Gly residues" evidence="7">
    <location>
        <begin position="218"/>
        <end position="238"/>
    </location>
</feature>
<feature type="compositionally biased region" description="Basic and acidic residues" evidence="7">
    <location>
        <begin position="1"/>
        <end position="10"/>
    </location>
</feature>
<accession>A0A224XAI8</accession>
<feature type="compositionally biased region" description="Low complexity" evidence="7">
    <location>
        <begin position="320"/>
        <end position="334"/>
    </location>
</feature>
<name>A0A224XAI8_9HEMI</name>
<feature type="compositionally biased region" description="Low complexity" evidence="7">
    <location>
        <begin position="13"/>
        <end position="31"/>
    </location>
</feature>
<feature type="coiled-coil region" evidence="6">
    <location>
        <begin position="76"/>
        <end position="131"/>
    </location>
</feature>
<keyword evidence="5" id="KW-0206">Cytoskeleton</keyword>
<evidence type="ECO:0000256" key="3">
    <source>
        <dbReference type="ARBA" id="ARBA00022490"/>
    </source>
</evidence>
<comment type="subcellular location">
    <subcellularLocation>
        <location evidence="1">Cytoplasm</location>
        <location evidence="1">Cytoskeleton</location>
        <location evidence="1">Microtubule organizing center</location>
        <location evidence="1">Centrosome</location>
    </subcellularLocation>
</comment>
<dbReference type="InterPro" id="IPR026099">
    <property type="entry name" value="Odf2-rel"/>
</dbReference>
<dbReference type="PANTHER" id="PTHR23162:SF10">
    <property type="entry name" value="FI13205P"/>
    <property type="match status" value="1"/>
</dbReference>
<dbReference type="EMBL" id="GFTR01008482">
    <property type="protein sequence ID" value="JAW07944.1"/>
    <property type="molecule type" value="Transcribed_RNA"/>
</dbReference>
<feature type="coiled-coil region" evidence="6">
    <location>
        <begin position="642"/>
        <end position="791"/>
    </location>
</feature>
<proteinExistence type="inferred from homology"/>
<keyword evidence="4 6" id="KW-0175">Coiled coil</keyword>
<evidence type="ECO:0000313" key="8">
    <source>
        <dbReference type="EMBL" id="JAW07944.1"/>
    </source>
</evidence>
<organism evidence="8">
    <name type="scientific">Panstrongylus lignarius</name>
    <dbReference type="NCBI Taxonomy" id="156445"/>
    <lineage>
        <taxon>Eukaryota</taxon>
        <taxon>Metazoa</taxon>
        <taxon>Ecdysozoa</taxon>
        <taxon>Arthropoda</taxon>
        <taxon>Hexapoda</taxon>
        <taxon>Insecta</taxon>
        <taxon>Pterygota</taxon>
        <taxon>Neoptera</taxon>
        <taxon>Paraneoptera</taxon>
        <taxon>Hemiptera</taxon>
        <taxon>Heteroptera</taxon>
        <taxon>Panheteroptera</taxon>
        <taxon>Cimicomorpha</taxon>
        <taxon>Reduviidae</taxon>
        <taxon>Triatominae</taxon>
        <taxon>Panstrongylus</taxon>
    </lineage>
</organism>
<feature type="compositionally biased region" description="Low complexity" evidence="7">
    <location>
        <begin position="261"/>
        <end position="276"/>
    </location>
</feature>
<comment type="similarity">
    <text evidence="2">Belongs to the ODF2 family.</text>
</comment>
<feature type="coiled-coil region" evidence="6">
    <location>
        <begin position="831"/>
        <end position="1010"/>
    </location>
</feature>
<dbReference type="GO" id="GO:1902017">
    <property type="term" value="P:regulation of cilium assembly"/>
    <property type="evidence" value="ECO:0007669"/>
    <property type="project" value="TreeGrafter"/>
</dbReference>
<evidence type="ECO:0000256" key="4">
    <source>
        <dbReference type="ARBA" id="ARBA00023054"/>
    </source>
</evidence>
<dbReference type="PANTHER" id="PTHR23162">
    <property type="entry name" value="OUTER DENSE FIBER OF SPERM TAILS 2"/>
    <property type="match status" value="1"/>
</dbReference>
<feature type="coiled-coil region" evidence="6">
    <location>
        <begin position="388"/>
        <end position="415"/>
    </location>
</feature>
<sequence>MEEEKPKEEPAADEAAPPAAEEAPAEAAPPAEEGEAPEGGEAPAEEKPAAEESKEGRTKESLDDFPLADSKVMAELREADAKAQKTAEIIQAMKEELAVLARKEKMTTEDAQMIERKQAELMDKLSEFEQITTQVQRLVGLTDITSKMIVDQKAAEHRLAAAQPAPEESLPKVIICGGGSIDPIPKIIVCEPTNRRECGQPLYQQLSGRTSRRDCSPRGGGGGGGGGGGMKTGSGGCGQQPQRGVRFDDKPCSSVGQQTCPGYPQQPGQWGGPSPYQWQGQQPVFQAGQMGAWPPPMQTRTPTTTDPIQDMANCTIIRISTPTSCSPDTTDNSSATIETGEDDSGNEKDKKSNKQKAAGSKDKKTSKDTSDKKDDSKKDKDKDKDKKCESLKKKVETLECQVKSVKKENEQLKNKLGVGKVVELCKNEIQSRQVCKADIYKQMGTSMAESSQGCNCKNFQKTMTGPCSPARQKLSDMTKANVSGGGGNKNCKKEQPKDMENVVRQMEAEVRAIQKELEMVQAERRGLELQKKLLTCTAAAPVKSGPCGDQTAPSKPPDIGVSVPLPGVIQPVPISVAAPPCPAPGEPPICPATGNTCAQQQLIGPPSPCKKQTHHMVSTTSSPALKVIGPPLPPPQPSPPCVVALEAQLSSLREQYRKLQCDYNCKVEEVSIMRCELESAKRESLSSLEKCQEAESKVDDLLERLRAAENEKMKMSGSQNQMMEVEQQLTLAKQRYRESQEELEESRTHLQETCGALEEYRNKYLNAQQSVEEQRRQLDIMEIENNRISEHINMELKRVKAQFQEKLEELTPLPEMLKTAHQKLHESQQLRSIAERSVEQMNKDITDLKADKAKLIKQIEEFKKGTTTTDAEKANLQSSLNNGERKMEEMKAENTKLRATVTRLEELALDKDRRLDEKLHEALQLSTQLETLREESARQVSRTKDRCESVRRCLQGQISDLEKQLAQSRAAAKTAQMDRDEIRAKMQTQIQCLNENFNQAQLRIRSLQTNVNYLKNSYTNIFAPDRPPIGPLPLDICGQAP</sequence>
<feature type="compositionally biased region" description="Basic and acidic residues" evidence="7">
    <location>
        <begin position="359"/>
        <end position="388"/>
    </location>
</feature>
<dbReference type="GO" id="GO:0005813">
    <property type="term" value="C:centrosome"/>
    <property type="evidence" value="ECO:0007669"/>
    <property type="project" value="UniProtKB-SubCell"/>
</dbReference>
<keyword evidence="3" id="KW-0963">Cytoplasm</keyword>
<feature type="coiled-coil region" evidence="6">
    <location>
        <begin position="503"/>
        <end position="530"/>
    </location>
</feature>
<evidence type="ECO:0000256" key="6">
    <source>
        <dbReference type="SAM" id="Coils"/>
    </source>
</evidence>
<evidence type="ECO:0000256" key="7">
    <source>
        <dbReference type="SAM" id="MobiDB-lite"/>
    </source>
</evidence>
<feature type="region of interest" description="Disordered" evidence="7">
    <location>
        <begin position="1"/>
        <end position="70"/>
    </location>
</feature>
<feature type="region of interest" description="Disordered" evidence="7">
    <location>
        <begin position="478"/>
        <end position="498"/>
    </location>
</feature>
<dbReference type="AlphaFoldDB" id="A0A224XAI8"/>
<protein>
    <submittedName>
        <fullName evidence="8">Putative plectin</fullName>
    </submittedName>
</protein>
<reference evidence="8" key="1">
    <citation type="journal article" date="2018" name="PLoS Negl. Trop. Dis.">
        <title>An insight into the salivary gland and fat body transcriptome of Panstrongylus lignarius (Hemiptera: Heteroptera), the main vector of Chagas disease in Peru.</title>
        <authorList>
            <person name="Nevoa J.C."/>
            <person name="Mendes M.T."/>
            <person name="da Silva M.V."/>
            <person name="Soares S.C."/>
            <person name="Oliveira C.J.F."/>
            <person name="Ribeiro J.M.C."/>
        </authorList>
    </citation>
    <scope>NUCLEOTIDE SEQUENCE</scope>
</reference>
<feature type="region of interest" description="Disordered" evidence="7">
    <location>
        <begin position="205"/>
        <end position="276"/>
    </location>
</feature>
<evidence type="ECO:0000256" key="5">
    <source>
        <dbReference type="ARBA" id="ARBA00023212"/>
    </source>
</evidence>
<evidence type="ECO:0000256" key="1">
    <source>
        <dbReference type="ARBA" id="ARBA00004300"/>
    </source>
</evidence>